<accession>A0A8F0WG83</accession>
<name>A0A8F0WG83_9STRA</name>
<dbReference type="GeneID" id="67123218"/>
<dbReference type="RefSeq" id="YP_010133681.1">
    <property type="nucleotide sequence ID" value="NC_056787.1"/>
</dbReference>
<keyword evidence="1" id="KW-0150">Chloroplast</keyword>
<evidence type="ECO:0000313" key="1">
    <source>
        <dbReference type="EMBL" id="QWM93171.1"/>
    </source>
</evidence>
<dbReference type="AlphaFoldDB" id="A0A8F0WG83"/>
<organism evidence="1">
    <name type="scientific">Nitzschia supralitorea</name>
    <dbReference type="NCBI Taxonomy" id="303403"/>
    <lineage>
        <taxon>Eukaryota</taxon>
        <taxon>Sar</taxon>
        <taxon>Stramenopiles</taxon>
        <taxon>Ochrophyta</taxon>
        <taxon>Bacillariophyta</taxon>
        <taxon>Bacillariophyceae</taxon>
        <taxon>Bacillariophycidae</taxon>
        <taxon>Bacillariales</taxon>
        <taxon>Bacillariaceae</taxon>
        <taxon>Nitzschia</taxon>
    </lineage>
</organism>
<reference evidence="1" key="1">
    <citation type="journal article" date="2021" name="Ecol Indic">
        <title>Morphological and molecular identification reveals that waters from an isolated oasis in Tamanrasset (extreme South of Algerian Sahara) are colonized by opportunistic and pollution-tolerant diatom species.</title>
        <authorList>
            <person name="Gastineau R."/>
            <person name="Hamedi C."/>
            <person name="Baba Hamed M.B."/>
            <person name="Abi-Ayad S.-M.E.-A."/>
            <person name="Bak M."/>
            <person name="Lemieux C."/>
            <person name="Turmel M."/>
            <person name="Dobosz S."/>
            <person name="Wrobel R.J."/>
            <person name="Kierzek A."/>
            <person name="Lange-Bertalot H."/>
            <person name="Witkowski A."/>
        </authorList>
    </citation>
    <scope>NUCLEOTIDE SEQUENCE</scope>
    <source>
        <strain evidence="1">SZCZR1828</strain>
    </source>
</reference>
<gene>
    <name evidence="1" type="primary">orf405a</name>
</gene>
<geneLocation type="chloroplast" evidence="1"/>
<protein>
    <submittedName>
        <fullName evidence="1">Uncharacterized protein</fullName>
    </submittedName>
</protein>
<sequence>MIKNKFSRFGQQFKRKVRLKRHISKRKRLGNWWKRFRASWVIIGSGSSVQVALPLFSPTTTITRLRSQTDLSVNRLDNKYRINIFNPVTNQPQMLDVTKRELEEAQKIAVQLYRNNVNFKKVLGHVQGGEYELVTTVLITWMWIMFLQNGGIDGFIIHGNKVFFWPNQNRYSDHPTLSRFSDYSQSTYSNNGDSTITRHGSVQANQFINEMGEVDIDKGYKELKQRTKDLNFECTQKRFNELCKRPFHPDYTSNPNQIEMICDKEGLREALSALEMEAKGQIEPIKRPTVEEYKNCPSDFVFIKRTATGYTHFEIKNSVSTESLQAKGYNSNLYQHGRNMSKKCLWQKTQWERKNCKTLCAIDFNDSALKERGEILKGIYSGAKVSNILQLKDVGILITNLKYNN</sequence>
<dbReference type="EMBL" id="MT383638">
    <property type="protein sequence ID" value="QWM93171.1"/>
    <property type="molecule type" value="Genomic_DNA"/>
</dbReference>
<keyword evidence="1" id="KW-0934">Plastid</keyword>
<proteinExistence type="predicted"/>